<dbReference type="AlphaFoldDB" id="A0AAU7DVJ0"/>
<proteinExistence type="predicted"/>
<feature type="transmembrane region" description="Helical" evidence="2">
    <location>
        <begin position="310"/>
        <end position="330"/>
    </location>
</feature>
<evidence type="ECO:0000313" key="3">
    <source>
        <dbReference type="EMBL" id="XBH21080.1"/>
    </source>
</evidence>
<evidence type="ECO:0000256" key="2">
    <source>
        <dbReference type="SAM" id="Phobius"/>
    </source>
</evidence>
<organism evidence="3">
    <name type="scientific">Jonesiaceae bacterium BS-20</name>
    <dbReference type="NCBI Taxonomy" id="3120821"/>
    <lineage>
        <taxon>Bacteria</taxon>
        <taxon>Bacillati</taxon>
        <taxon>Actinomycetota</taxon>
        <taxon>Actinomycetes</taxon>
        <taxon>Micrococcales</taxon>
        <taxon>Jonesiaceae</taxon>
    </lineage>
</organism>
<gene>
    <name evidence="3" type="ORF">V5R04_12785</name>
</gene>
<keyword evidence="2" id="KW-1133">Transmembrane helix</keyword>
<keyword evidence="2" id="KW-0472">Membrane</keyword>
<evidence type="ECO:0000256" key="1">
    <source>
        <dbReference type="SAM" id="MobiDB-lite"/>
    </source>
</evidence>
<protein>
    <submittedName>
        <fullName evidence="3">Uncharacterized protein</fullName>
    </submittedName>
</protein>
<feature type="region of interest" description="Disordered" evidence="1">
    <location>
        <begin position="258"/>
        <end position="280"/>
    </location>
</feature>
<reference evidence="3" key="1">
    <citation type="submission" date="2024-02" db="EMBL/GenBank/DDBJ databases">
        <title>Tomenella chthoni gen. nov. sp. nov., a member of the family Jonesiaceae isolated from bat guano.</title>
        <authorList>
            <person name="Miller S.L."/>
            <person name="King J."/>
            <person name="Sankaranarayanan K."/>
            <person name="Lawson P.A."/>
        </authorList>
    </citation>
    <scope>NUCLEOTIDE SEQUENCE</scope>
    <source>
        <strain evidence="3">BS-20</strain>
    </source>
</reference>
<name>A0AAU7DVJ0_9MICO</name>
<accession>A0AAU7DVJ0</accession>
<feature type="compositionally biased region" description="Acidic residues" evidence="1">
    <location>
        <begin position="261"/>
        <end position="270"/>
    </location>
</feature>
<keyword evidence="2" id="KW-0812">Transmembrane</keyword>
<feature type="compositionally biased region" description="Basic and acidic residues" evidence="1">
    <location>
        <begin position="271"/>
        <end position="280"/>
    </location>
</feature>
<dbReference type="EMBL" id="CP146203">
    <property type="protein sequence ID" value="XBH21080.1"/>
    <property type="molecule type" value="Genomic_DNA"/>
</dbReference>
<feature type="region of interest" description="Disordered" evidence="1">
    <location>
        <begin position="1"/>
        <end position="29"/>
    </location>
</feature>
<feature type="compositionally biased region" description="Polar residues" evidence="1">
    <location>
        <begin position="17"/>
        <end position="27"/>
    </location>
</feature>
<sequence>MSTPALAATDEYRPGISSPSDTGNASWHPTGADVSLIAQAFTQPETGQVASFTFKLHDVASNNLFTAAALHTFDNEAGPSAEPITGGVAQISLEDSVDNQIDALLTFPDRPTLLEGERYAIVFNPLLQEPDTEDPDSEVSIASFVNYFSWSAHDPNFVTWNVLNGVWEGYSTSHLIFSSQLVTSVATPEAPTLGTAECGIVPEVVLPVTEGITYDVQQEGMSWVITAEAAEGYELAAESATSWTLEFTVAACTIVPADPVDPGETEDPVDEEKPVITDKPTTEDKLVVQQKPANPKGTLADTGVNVTGPLVMSLSLLLLGAGAFVATRLARVN</sequence>